<accession>A0AAV2G9V0</accession>
<evidence type="ECO:0000313" key="1">
    <source>
        <dbReference type="EMBL" id="CAL1406957.1"/>
    </source>
</evidence>
<gene>
    <name evidence="1" type="ORF">LTRI10_LOCUS46649</name>
</gene>
<sequence>MIEFYVDEEHIDKVYAKVKVGHLYRDDDIVDVPAKRKGRIVPRELQLIMKSDQLISHIEEDEDNPEHPIGSYLGAYFSMVPMQRDTYACHAGNIS</sequence>
<reference evidence="1 2" key="1">
    <citation type="submission" date="2024-04" db="EMBL/GenBank/DDBJ databases">
        <authorList>
            <person name="Fracassetti M."/>
        </authorList>
    </citation>
    <scope>NUCLEOTIDE SEQUENCE [LARGE SCALE GENOMIC DNA]</scope>
</reference>
<dbReference type="EMBL" id="OZ034821">
    <property type="protein sequence ID" value="CAL1406957.1"/>
    <property type="molecule type" value="Genomic_DNA"/>
</dbReference>
<keyword evidence="2" id="KW-1185">Reference proteome</keyword>
<proteinExistence type="predicted"/>
<dbReference type="Proteomes" id="UP001497516">
    <property type="component" value="Chromosome 8"/>
</dbReference>
<dbReference type="AlphaFoldDB" id="A0AAV2G9V0"/>
<name>A0AAV2G9V0_9ROSI</name>
<protein>
    <recommendedName>
        <fullName evidence="3">DNA-directed RNA polymerase</fullName>
    </recommendedName>
</protein>
<evidence type="ECO:0008006" key="3">
    <source>
        <dbReference type="Google" id="ProtNLM"/>
    </source>
</evidence>
<evidence type="ECO:0000313" key="2">
    <source>
        <dbReference type="Proteomes" id="UP001497516"/>
    </source>
</evidence>
<organism evidence="1 2">
    <name type="scientific">Linum trigynum</name>
    <dbReference type="NCBI Taxonomy" id="586398"/>
    <lineage>
        <taxon>Eukaryota</taxon>
        <taxon>Viridiplantae</taxon>
        <taxon>Streptophyta</taxon>
        <taxon>Embryophyta</taxon>
        <taxon>Tracheophyta</taxon>
        <taxon>Spermatophyta</taxon>
        <taxon>Magnoliopsida</taxon>
        <taxon>eudicotyledons</taxon>
        <taxon>Gunneridae</taxon>
        <taxon>Pentapetalae</taxon>
        <taxon>rosids</taxon>
        <taxon>fabids</taxon>
        <taxon>Malpighiales</taxon>
        <taxon>Linaceae</taxon>
        <taxon>Linum</taxon>
    </lineage>
</organism>